<sequence length="478" mass="53040">MTNSTPSSKSSTDTMENTDIEAFKQQFTDDKQQQQQQEYNYKEDPDNPLNWSKSKKYTGFSIVFMMSFMGYFTSAVYMPATHDIMVYFNTNLTVINATIALYIMMNAIAPLFLAPLSERIGRRWVYIICMAIYTVCTIVCGVSKGIGLFFAFRLLQGIFGSVGQAVGGGTVSDIFEPHERGRAMGIYMLGTILGPAIAPVIGGYLDQYLGWRWIFYVCTILGGVITIAALLFLKETLYKPGQKEVAPIGIKERLERLKFNPFASLQMLALPEVGLSCLPVSIAFGWFYYFVTILPPTFGEVYGFSSGSIGLCYLAGGVGNVVGAIVAGFSSDKLYQRSIANNGGIVIKEFRLRTIYVSVFFYLAGSLMYGWFLQYRIFWFATLVGYALTTFGLMSSITTVNTYIVEAHLKKAASVVSSNNFARNTCAMIFSLCAVSIRGSLGDGWSYTFMGLMTTISFLICIPLVQKYGPRWRESANA</sequence>
<feature type="transmembrane region" description="Helical" evidence="6">
    <location>
        <begin position="57"/>
        <end position="80"/>
    </location>
</feature>
<dbReference type="Pfam" id="PF07690">
    <property type="entry name" value="MFS_1"/>
    <property type="match status" value="1"/>
</dbReference>
<proteinExistence type="predicted"/>
<evidence type="ECO:0000256" key="4">
    <source>
        <dbReference type="ARBA" id="ARBA00023136"/>
    </source>
</evidence>
<feature type="transmembrane region" description="Helical" evidence="6">
    <location>
        <begin position="301"/>
        <end position="329"/>
    </location>
</feature>
<comment type="caution">
    <text evidence="8">The sequence shown here is derived from an EMBL/GenBank/DDBJ whole genome shotgun (WGS) entry which is preliminary data.</text>
</comment>
<evidence type="ECO:0000259" key="7">
    <source>
        <dbReference type="PROSITE" id="PS50850"/>
    </source>
</evidence>
<keyword evidence="3 6" id="KW-1133">Transmembrane helix</keyword>
<gene>
    <name evidence="8" type="ORF">CU097_003780</name>
</gene>
<dbReference type="InterPro" id="IPR020846">
    <property type="entry name" value="MFS_dom"/>
</dbReference>
<evidence type="ECO:0000313" key="9">
    <source>
        <dbReference type="Proteomes" id="UP000252139"/>
    </source>
</evidence>
<dbReference type="InterPro" id="IPR011701">
    <property type="entry name" value="MFS"/>
</dbReference>
<dbReference type="SUPFAM" id="SSF103473">
    <property type="entry name" value="MFS general substrate transporter"/>
    <property type="match status" value="1"/>
</dbReference>
<feature type="transmembrane region" description="Helical" evidence="6">
    <location>
        <begin position="187"/>
        <end position="205"/>
    </location>
</feature>
<dbReference type="Gene3D" id="1.20.1720.10">
    <property type="entry name" value="Multidrug resistance protein D"/>
    <property type="match status" value="1"/>
</dbReference>
<dbReference type="PROSITE" id="PS50850">
    <property type="entry name" value="MFS"/>
    <property type="match status" value="1"/>
</dbReference>
<dbReference type="OrthoDB" id="2130629at2759"/>
<evidence type="ECO:0000256" key="3">
    <source>
        <dbReference type="ARBA" id="ARBA00022989"/>
    </source>
</evidence>
<accession>A0A367J4D4</accession>
<dbReference type="CDD" id="cd17323">
    <property type="entry name" value="MFS_Tpo1_MDR_like"/>
    <property type="match status" value="1"/>
</dbReference>
<feature type="transmembrane region" description="Helical" evidence="6">
    <location>
        <begin position="377"/>
        <end position="400"/>
    </location>
</feature>
<dbReference type="PANTHER" id="PTHR23502:SF5">
    <property type="entry name" value="QUINIDINE RESISTANCE PROTEIN 3"/>
    <property type="match status" value="1"/>
</dbReference>
<comment type="subcellular location">
    <subcellularLocation>
        <location evidence="1">Membrane</location>
        <topology evidence="1">Multi-pass membrane protein</topology>
    </subcellularLocation>
</comment>
<feature type="transmembrane region" description="Helical" evidence="6">
    <location>
        <begin position="125"/>
        <end position="152"/>
    </location>
</feature>
<dbReference type="STRING" id="86630.A0A367J4D4"/>
<dbReference type="AlphaFoldDB" id="A0A367J4D4"/>
<evidence type="ECO:0000313" key="8">
    <source>
        <dbReference type="EMBL" id="RCH84571.1"/>
    </source>
</evidence>
<keyword evidence="9" id="KW-1185">Reference proteome</keyword>
<feature type="transmembrane region" description="Helical" evidence="6">
    <location>
        <begin position="350"/>
        <end position="371"/>
    </location>
</feature>
<organism evidence="8 9">
    <name type="scientific">Rhizopus azygosporus</name>
    <name type="common">Rhizopus microsporus var. azygosporus</name>
    <dbReference type="NCBI Taxonomy" id="86630"/>
    <lineage>
        <taxon>Eukaryota</taxon>
        <taxon>Fungi</taxon>
        <taxon>Fungi incertae sedis</taxon>
        <taxon>Mucoromycota</taxon>
        <taxon>Mucoromycotina</taxon>
        <taxon>Mucoromycetes</taxon>
        <taxon>Mucorales</taxon>
        <taxon>Mucorineae</taxon>
        <taxon>Rhizopodaceae</taxon>
        <taxon>Rhizopus</taxon>
    </lineage>
</organism>
<dbReference type="GO" id="GO:0022857">
    <property type="term" value="F:transmembrane transporter activity"/>
    <property type="evidence" value="ECO:0007669"/>
    <property type="project" value="InterPro"/>
</dbReference>
<keyword evidence="2 6" id="KW-0812">Transmembrane</keyword>
<protein>
    <recommendedName>
        <fullName evidence="7">Major facilitator superfamily (MFS) profile domain-containing protein</fullName>
    </recommendedName>
</protein>
<evidence type="ECO:0000256" key="6">
    <source>
        <dbReference type="SAM" id="Phobius"/>
    </source>
</evidence>
<name>A0A367J4D4_RHIAZ</name>
<feature type="domain" description="Major facilitator superfamily (MFS) profile" evidence="7">
    <location>
        <begin position="59"/>
        <end position="469"/>
    </location>
</feature>
<feature type="region of interest" description="Disordered" evidence="5">
    <location>
        <begin position="1"/>
        <end position="47"/>
    </location>
</feature>
<evidence type="ECO:0000256" key="5">
    <source>
        <dbReference type="SAM" id="MobiDB-lite"/>
    </source>
</evidence>
<dbReference type="PANTHER" id="PTHR23502">
    <property type="entry name" value="MAJOR FACILITATOR SUPERFAMILY"/>
    <property type="match status" value="1"/>
</dbReference>
<feature type="transmembrane region" description="Helical" evidence="6">
    <location>
        <begin position="445"/>
        <end position="465"/>
    </location>
</feature>
<feature type="transmembrane region" description="Helical" evidence="6">
    <location>
        <begin position="421"/>
        <end position="439"/>
    </location>
</feature>
<feature type="transmembrane region" description="Helical" evidence="6">
    <location>
        <begin position="92"/>
        <end position="113"/>
    </location>
</feature>
<dbReference type="EMBL" id="PJQL01002330">
    <property type="protein sequence ID" value="RCH84571.1"/>
    <property type="molecule type" value="Genomic_DNA"/>
</dbReference>
<feature type="compositionally biased region" description="Polar residues" evidence="5">
    <location>
        <begin position="1"/>
        <end position="17"/>
    </location>
</feature>
<keyword evidence="4 6" id="KW-0472">Membrane</keyword>
<evidence type="ECO:0000256" key="2">
    <source>
        <dbReference type="ARBA" id="ARBA00022692"/>
    </source>
</evidence>
<reference evidence="8 9" key="1">
    <citation type="journal article" date="2018" name="G3 (Bethesda)">
        <title>Phylogenetic and Phylogenomic Definition of Rhizopus Species.</title>
        <authorList>
            <person name="Gryganskyi A.P."/>
            <person name="Golan J."/>
            <person name="Dolatabadi S."/>
            <person name="Mondo S."/>
            <person name="Robb S."/>
            <person name="Idnurm A."/>
            <person name="Muszewska A."/>
            <person name="Steczkiewicz K."/>
            <person name="Masonjones S."/>
            <person name="Liao H.L."/>
            <person name="Gajdeczka M.T."/>
            <person name="Anike F."/>
            <person name="Vuek A."/>
            <person name="Anishchenko I.M."/>
            <person name="Voigt K."/>
            <person name="de Hoog G.S."/>
            <person name="Smith M.E."/>
            <person name="Heitman J."/>
            <person name="Vilgalys R."/>
            <person name="Stajich J.E."/>
        </authorList>
    </citation>
    <scope>NUCLEOTIDE SEQUENCE [LARGE SCALE GENOMIC DNA]</scope>
    <source>
        <strain evidence="8 9">CBS 357.93</strain>
    </source>
</reference>
<evidence type="ECO:0000256" key="1">
    <source>
        <dbReference type="ARBA" id="ARBA00004141"/>
    </source>
</evidence>
<feature type="transmembrane region" description="Helical" evidence="6">
    <location>
        <begin position="211"/>
        <end position="233"/>
    </location>
</feature>
<dbReference type="GO" id="GO:0005886">
    <property type="term" value="C:plasma membrane"/>
    <property type="evidence" value="ECO:0007669"/>
    <property type="project" value="TreeGrafter"/>
</dbReference>
<feature type="transmembrane region" description="Helical" evidence="6">
    <location>
        <begin position="268"/>
        <end position="289"/>
    </location>
</feature>
<dbReference type="Proteomes" id="UP000252139">
    <property type="component" value="Unassembled WGS sequence"/>
</dbReference>
<dbReference type="InterPro" id="IPR036259">
    <property type="entry name" value="MFS_trans_sf"/>
</dbReference>